<reference evidence="1" key="1">
    <citation type="submission" date="2022-08" db="EMBL/GenBank/DDBJ databases">
        <title>Complete Genome Sequences of 2 Bosea sp. soil isolates.</title>
        <authorList>
            <person name="Alvarez Arevalo M."/>
            <person name="Sterndorff E.B."/>
            <person name="Faurdal D."/>
            <person name="Joergensen T.S."/>
            <person name="Weber T."/>
        </authorList>
    </citation>
    <scope>NUCLEOTIDE SEQUENCE</scope>
    <source>
        <strain evidence="1">NBC_00436</strain>
    </source>
</reference>
<evidence type="ECO:0000313" key="1">
    <source>
        <dbReference type="EMBL" id="UZF88618.1"/>
    </source>
</evidence>
<organism evidence="1">
    <name type="scientific">Bosea sp. NBC_00436</name>
    <dbReference type="NCBI Taxonomy" id="2969620"/>
    <lineage>
        <taxon>Bacteria</taxon>
        <taxon>Pseudomonadati</taxon>
        <taxon>Pseudomonadota</taxon>
        <taxon>Alphaproteobacteria</taxon>
        <taxon>Hyphomicrobiales</taxon>
        <taxon>Boseaceae</taxon>
        <taxon>Bosea</taxon>
    </lineage>
</organism>
<protein>
    <submittedName>
        <fullName evidence="1">Uncharacterized protein</fullName>
    </submittedName>
</protein>
<dbReference type="EMBL" id="CP102774">
    <property type="protein sequence ID" value="UZF88618.1"/>
    <property type="molecule type" value="Genomic_DNA"/>
</dbReference>
<gene>
    <name evidence="1" type="ORF">NWE54_07455</name>
</gene>
<accession>A0A9E8CTA4</accession>
<sequence length="103" mass="11643">MLHRYPQLAMSEEAAAYQAEVDGYRHRHYPRVRLSAAAQAISCYDYQACEHPEYRDSHARAFVESLRDALLSRLPGIGDERWGINSSEQAASTTIFAKSVLRG</sequence>
<name>A0A9E8CTA4_9HYPH</name>
<proteinExistence type="predicted"/>
<dbReference type="AlphaFoldDB" id="A0A9E8CTA4"/>